<dbReference type="OrthoDB" id="2801217at2759"/>
<dbReference type="CDD" id="cd09272">
    <property type="entry name" value="RNase_HI_RT_Ty1"/>
    <property type="match status" value="1"/>
</dbReference>
<comment type="caution">
    <text evidence="2">The sequence shown here is derived from an EMBL/GenBank/DDBJ whole genome shotgun (WGS) entry which is preliminary data.</text>
</comment>
<name>A0A2N5TVH7_9BASI</name>
<dbReference type="Proteomes" id="UP000235388">
    <property type="component" value="Unassembled WGS sequence"/>
</dbReference>
<evidence type="ECO:0000313" key="3">
    <source>
        <dbReference type="Proteomes" id="UP000235388"/>
    </source>
</evidence>
<organism evidence="2 3">
    <name type="scientific">Puccinia coronata f. sp. avenae</name>
    <dbReference type="NCBI Taxonomy" id="200324"/>
    <lineage>
        <taxon>Eukaryota</taxon>
        <taxon>Fungi</taxon>
        <taxon>Dikarya</taxon>
        <taxon>Basidiomycota</taxon>
        <taxon>Pucciniomycotina</taxon>
        <taxon>Pucciniomycetes</taxon>
        <taxon>Pucciniales</taxon>
        <taxon>Pucciniaceae</taxon>
        <taxon>Puccinia</taxon>
    </lineage>
</organism>
<dbReference type="PANTHER" id="PTHR11439">
    <property type="entry name" value="GAG-POL-RELATED RETROTRANSPOSON"/>
    <property type="match status" value="1"/>
</dbReference>
<dbReference type="PANTHER" id="PTHR11439:SF463">
    <property type="entry name" value="REVERSE TRANSCRIPTASE TY1_COPIA-TYPE DOMAIN-CONTAINING PROTEIN"/>
    <property type="match status" value="1"/>
</dbReference>
<evidence type="ECO:0000313" key="2">
    <source>
        <dbReference type="EMBL" id="PLW29501.1"/>
    </source>
</evidence>
<gene>
    <name evidence="2" type="ORF">PCANC_26312</name>
</gene>
<sequence>MEKEFKIKYIGDASFLLGMKLDQTNSGIILHQSQYIQRKLVEFDAVDLPPSSCPLDPKVRLHQASLSEQQQFRALNINYRALIGSLKYLSILTQPDISYPISKLSQYLENPGMPHFTAAMQVFCYLKGTMFWGLHFRKQDSFNLQAYINADWANCPNAWRSHTGFMVLRNSHLISWKSAKQATVSLSSTKAKYKSLADACKDVVWIQNLSSEILTNPSATPALVQVDNRGAIDLALSQVSQNGFRTKHMDLCLQFIQDLIAQKILKISFIPRHKNSADFLTKPVGCTSIHRAISQFVTNAPILAALCSQAPSMSACQDPVPGATNVADAFMHALRDELRSDKQGINFPGTALGPDHLDGQDQAK</sequence>
<protein>
    <recommendedName>
        <fullName evidence="4">Reverse transcriptase Ty1/copia-type domain-containing protein</fullName>
    </recommendedName>
</protein>
<dbReference type="AlphaFoldDB" id="A0A2N5TVH7"/>
<feature type="region of interest" description="Disordered" evidence="1">
    <location>
        <begin position="344"/>
        <end position="364"/>
    </location>
</feature>
<dbReference type="EMBL" id="PGCJ01000408">
    <property type="protein sequence ID" value="PLW29501.1"/>
    <property type="molecule type" value="Genomic_DNA"/>
</dbReference>
<evidence type="ECO:0008006" key="4">
    <source>
        <dbReference type="Google" id="ProtNLM"/>
    </source>
</evidence>
<accession>A0A2N5TVH7</accession>
<reference evidence="2 3" key="1">
    <citation type="submission" date="2017-11" db="EMBL/GenBank/DDBJ databases">
        <title>De novo assembly and phasing of dikaryotic genomes from two isolates of Puccinia coronata f. sp. avenae, the causal agent of oat crown rust.</title>
        <authorList>
            <person name="Miller M.E."/>
            <person name="Zhang Y."/>
            <person name="Omidvar V."/>
            <person name="Sperschneider J."/>
            <person name="Schwessinger B."/>
            <person name="Raley C."/>
            <person name="Palmer J.M."/>
            <person name="Garnica D."/>
            <person name="Upadhyaya N."/>
            <person name="Rathjen J."/>
            <person name="Taylor J.M."/>
            <person name="Park R.F."/>
            <person name="Dodds P.N."/>
            <person name="Hirsch C.D."/>
            <person name="Kianian S.F."/>
            <person name="Figueroa M."/>
        </authorList>
    </citation>
    <scope>NUCLEOTIDE SEQUENCE [LARGE SCALE GENOMIC DNA]</scope>
    <source>
        <strain evidence="2">12NC29</strain>
    </source>
</reference>
<evidence type="ECO:0000256" key="1">
    <source>
        <dbReference type="SAM" id="MobiDB-lite"/>
    </source>
</evidence>
<dbReference type="STRING" id="200324.A0A2N5TVH7"/>
<feature type="compositionally biased region" description="Basic and acidic residues" evidence="1">
    <location>
        <begin position="355"/>
        <end position="364"/>
    </location>
</feature>
<proteinExistence type="predicted"/>
<keyword evidence="3" id="KW-1185">Reference proteome</keyword>